<evidence type="ECO:0000256" key="5">
    <source>
        <dbReference type="ARBA" id="ARBA00022970"/>
    </source>
</evidence>
<keyword evidence="6 9" id="KW-1133">Transmembrane helix</keyword>
<feature type="transmembrane region" description="Helical" evidence="9">
    <location>
        <begin position="32"/>
        <end position="53"/>
    </location>
</feature>
<evidence type="ECO:0000256" key="6">
    <source>
        <dbReference type="ARBA" id="ARBA00022989"/>
    </source>
</evidence>
<dbReference type="OrthoDB" id="5297508at2"/>
<proteinExistence type="inferred from homology"/>
<sequence>MSRTSTRSPEGTPQAAQEGGAVLSHGLKQRHLSMIALGGVIGAGLFVGSGVGIAAAGPAVVLLFVGAGALVMLIMRMLGEMSAARPSTGSFSVHAEEEIGSWAGATSGWMYWLMLCAGVAAEATAAGTIMHTWVPFLPAYGWVAVFMVFFCASNLTAVKNFGEFEFWFAAIKVTTIVAFLVLGVLGILGVFGTAPGTSHLTGHGGFFPTGVGGLAAGLLTTISGFAGLETVTIAAAESDRPSQNVARAVRTAVWRIAVFYIGSMAVVVTLVPWNDPKVATAGPYVTVLDHLGIPAAGTIMQIVVLVALLSAMNANIYGSSRMAYSLVSRGLGPRFLGRVTRGVPAAAVLASCAFGFAAVIAGIVWPTTVFAWLLNIAGCSVLVVWSLVCLTQLRMRRRLEREAPELLSVRMWGFPVLTWVAFAAILGIFAVMAANADGRQQLAGTAVVVAALATAGHLKQRRDRRADVTGTSDGASSSSPASSSSDAG</sequence>
<evidence type="ECO:0000256" key="7">
    <source>
        <dbReference type="ARBA" id="ARBA00023136"/>
    </source>
</evidence>
<dbReference type="PANTHER" id="PTHR43495">
    <property type="entry name" value="GABA PERMEASE"/>
    <property type="match status" value="1"/>
</dbReference>
<comment type="subcellular location">
    <subcellularLocation>
        <location evidence="1">Membrane</location>
        <topology evidence="1">Multi-pass membrane protein</topology>
    </subcellularLocation>
</comment>
<organism evidence="11 12">
    <name type="scientific">Streptomyces lydicus</name>
    <dbReference type="NCBI Taxonomy" id="47763"/>
    <lineage>
        <taxon>Bacteria</taxon>
        <taxon>Bacillati</taxon>
        <taxon>Actinomycetota</taxon>
        <taxon>Actinomycetes</taxon>
        <taxon>Kitasatosporales</taxon>
        <taxon>Streptomycetaceae</taxon>
        <taxon>Streptomyces</taxon>
    </lineage>
</organism>
<dbReference type="AlphaFoldDB" id="A0A1D7VTJ2"/>
<dbReference type="Gene3D" id="1.20.1740.10">
    <property type="entry name" value="Amino acid/polyamine transporter I"/>
    <property type="match status" value="1"/>
</dbReference>
<dbReference type="GO" id="GO:0006865">
    <property type="term" value="P:amino acid transport"/>
    <property type="evidence" value="ECO:0007669"/>
    <property type="project" value="UniProtKB-KW"/>
</dbReference>
<evidence type="ECO:0000256" key="9">
    <source>
        <dbReference type="SAM" id="Phobius"/>
    </source>
</evidence>
<feature type="transmembrane region" description="Helical" evidence="9">
    <location>
        <begin position="411"/>
        <end position="434"/>
    </location>
</feature>
<evidence type="ECO:0000256" key="2">
    <source>
        <dbReference type="ARBA" id="ARBA00008583"/>
    </source>
</evidence>
<dbReference type="InterPro" id="IPR004841">
    <property type="entry name" value="AA-permease/SLC12A_dom"/>
</dbReference>
<evidence type="ECO:0000313" key="11">
    <source>
        <dbReference type="EMBL" id="AOP50085.1"/>
    </source>
</evidence>
<dbReference type="PANTHER" id="PTHR43495:SF5">
    <property type="entry name" value="GAMMA-AMINOBUTYRIC ACID PERMEASE"/>
    <property type="match status" value="1"/>
</dbReference>
<comment type="similarity">
    <text evidence="2">Belongs to the amino acid-polyamine-organocation (APC) superfamily. Amino acid transporter (AAT) (TC 2.A.3.1) family.</text>
</comment>
<feature type="compositionally biased region" description="Low complexity" evidence="8">
    <location>
        <begin position="472"/>
        <end position="488"/>
    </location>
</feature>
<dbReference type="GO" id="GO:0016020">
    <property type="term" value="C:membrane"/>
    <property type="evidence" value="ECO:0007669"/>
    <property type="project" value="UniProtKB-SubCell"/>
</dbReference>
<name>A0A1D7VTJ2_9ACTN</name>
<feature type="transmembrane region" description="Helical" evidence="9">
    <location>
        <begin position="440"/>
        <end position="458"/>
    </location>
</feature>
<feature type="transmembrane region" description="Helical" evidence="9">
    <location>
        <begin position="339"/>
        <end position="363"/>
    </location>
</feature>
<dbReference type="GO" id="GO:0055085">
    <property type="term" value="P:transmembrane transport"/>
    <property type="evidence" value="ECO:0007669"/>
    <property type="project" value="InterPro"/>
</dbReference>
<evidence type="ECO:0000259" key="10">
    <source>
        <dbReference type="Pfam" id="PF00324"/>
    </source>
</evidence>
<accession>A0A1D7VTJ2</accession>
<feature type="transmembrane region" description="Helical" evidence="9">
    <location>
        <begin position="369"/>
        <end position="390"/>
    </location>
</feature>
<feature type="transmembrane region" description="Helical" evidence="9">
    <location>
        <begin position="169"/>
        <end position="191"/>
    </location>
</feature>
<protein>
    <submittedName>
        <fullName evidence="11">Amino acid transporter</fullName>
    </submittedName>
</protein>
<keyword evidence="3" id="KW-0813">Transport</keyword>
<feature type="transmembrane region" description="Helical" evidence="9">
    <location>
        <begin position="252"/>
        <end position="273"/>
    </location>
</feature>
<feature type="domain" description="Amino acid permease/ SLC12A" evidence="10">
    <location>
        <begin position="31"/>
        <end position="439"/>
    </location>
</feature>
<keyword evidence="4 9" id="KW-0812">Transmembrane</keyword>
<dbReference type="PROSITE" id="PS00218">
    <property type="entry name" value="AMINO_ACID_PERMEASE_1"/>
    <property type="match status" value="1"/>
</dbReference>
<evidence type="ECO:0000313" key="12">
    <source>
        <dbReference type="Proteomes" id="UP000094094"/>
    </source>
</evidence>
<evidence type="ECO:0000256" key="1">
    <source>
        <dbReference type="ARBA" id="ARBA00004141"/>
    </source>
</evidence>
<dbReference type="KEGG" id="slc:SL103_30965"/>
<dbReference type="Proteomes" id="UP000094094">
    <property type="component" value="Chromosome"/>
</dbReference>
<dbReference type="FunFam" id="1.20.1740.10:FF:000001">
    <property type="entry name" value="Amino acid permease"/>
    <property type="match status" value="1"/>
</dbReference>
<evidence type="ECO:0000256" key="4">
    <source>
        <dbReference type="ARBA" id="ARBA00022692"/>
    </source>
</evidence>
<gene>
    <name evidence="11" type="ORF">SL103_30965</name>
</gene>
<evidence type="ECO:0000256" key="8">
    <source>
        <dbReference type="SAM" id="MobiDB-lite"/>
    </source>
</evidence>
<dbReference type="RefSeq" id="WP_069572263.1">
    <property type="nucleotide sequence ID" value="NZ_CP017157.1"/>
</dbReference>
<keyword evidence="12" id="KW-1185">Reference proteome</keyword>
<dbReference type="InterPro" id="IPR004840">
    <property type="entry name" value="Amino_acid_permease_CS"/>
</dbReference>
<reference evidence="11 12" key="1">
    <citation type="submission" date="2016-09" db="EMBL/GenBank/DDBJ databases">
        <title>Complete genome sequencing of Streptomyces lydicus 103 and metabolic pathways analysis of antibiotic biosynthesis.</title>
        <authorList>
            <person name="Jia N."/>
            <person name="Ding M.-Z."/>
            <person name="Gao F."/>
            <person name="Yuan Y.-J."/>
        </authorList>
    </citation>
    <scope>NUCLEOTIDE SEQUENCE [LARGE SCALE GENOMIC DNA]</scope>
    <source>
        <strain evidence="11 12">103</strain>
    </source>
</reference>
<feature type="region of interest" description="Disordered" evidence="8">
    <location>
        <begin position="461"/>
        <end position="488"/>
    </location>
</feature>
<feature type="transmembrane region" description="Helical" evidence="9">
    <location>
        <begin position="139"/>
        <end position="157"/>
    </location>
</feature>
<evidence type="ECO:0000256" key="3">
    <source>
        <dbReference type="ARBA" id="ARBA00022448"/>
    </source>
</evidence>
<feature type="transmembrane region" description="Helical" evidence="9">
    <location>
        <begin position="211"/>
        <end position="231"/>
    </location>
</feature>
<feature type="transmembrane region" description="Helical" evidence="9">
    <location>
        <begin position="59"/>
        <end position="78"/>
    </location>
</feature>
<dbReference type="Pfam" id="PF00324">
    <property type="entry name" value="AA_permease"/>
    <property type="match status" value="1"/>
</dbReference>
<keyword evidence="7 9" id="KW-0472">Membrane</keyword>
<dbReference type="PIRSF" id="PIRSF006060">
    <property type="entry name" value="AA_transporter"/>
    <property type="match status" value="1"/>
</dbReference>
<feature type="transmembrane region" description="Helical" evidence="9">
    <location>
        <begin position="109"/>
        <end position="133"/>
    </location>
</feature>
<feature type="transmembrane region" description="Helical" evidence="9">
    <location>
        <begin position="293"/>
        <end position="318"/>
    </location>
</feature>
<keyword evidence="5" id="KW-0029">Amino-acid transport</keyword>
<dbReference type="EMBL" id="CP017157">
    <property type="protein sequence ID" value="AOP50085.1"/>
    <property type="molecule type" value="Genomic_DNA"/>
</dbReference>